<evidence type="ECO:0008006" key="3">
    <source>
        <dbReference type="Google" id="ProtNLM"/>
    </source>
</evidence>
<protein>
    <recommendedName>
        <fullName evidence="3">Reverse transcriptase domain-containing protein</fullName>
    </recommendedName>
</protein>
<proteinExistence type="predicted"/>
<name>A0A1X7SWD3_AMPQE</name>
<dbReference type="InterPro" id="IPR052055">
    <property type="entry name" value="Hepadnavirus_pol/RT"/>
</dbReference>
<dbReference type="AlphaFoldDB" id="A0A1X7SWD3"/>
<keyword evidence="2" id="KW-1185">Reference proteome</keyword>
<gene>
    <name evidence="1" type="primary">105315669</name>
</gene>
<dbReference type="Gene3D" id="3.30.70.270">
    <property type="match status" value="1"/>
</dbReference>
<dbReference type="EnsemblMetazoa" id="Aqu2.1.06461_001">
    <property type="protein sequence ID" value="Aqu2.1.06461_001"/>
    <property type="gene ID" value="Aqu2.1.06461"/>
</dbReference>
<accession>A0A1X7SWD3</accession>
<reference evidence="2" key="1">
    <citation type="journal article" date="2010" name="Nature">
        <title>The Amphimedon queenslandica genome and the evolution of animal complexity.</title>
        <authorList>
            <person name="Srivastava M."/>
            <person name="Simakov O."/>
            <person name="Chapman J."/>
            <person name="Fahey B."/>
            <person name="Gauthier M.E."/>
            <person name="Mitros T."/>
            <person name="Richards G.S."/>
            <person name="Conaco C."/>
            <person name="Dacre M."/>
            <person name="Hellsten U."/>
            <person name="Larroux C."/>
            <person name="Putnam N.H."/>
            <person name="Stanke M."/>
            <person name="Adamska M."/>
            <person name="Darling A."/>
            <person name="Degnan S.M."/>
            <person name="Oakley T.H."/>
            <person name="Plachetzki D.C."/>
            <person name="Zhai Y."/>
            <person name="Adamski M."/>
            <person name="Calcino A."/>
            <person name="Cummins S.F."/>
            <person name="Goodstein D.M."/>
            <person name="Harris C."/>
            <person name="Jackson D.J."/>
            <person name="Leys S.P."/>
            <person name="Shu S."/>
            <person name="Woodcroft B.J."/>
            <person name="Vervoort M."/>
            <person name="Kosik K.S."/>
            <person name="Manning G."/>
            <person name="Degnan B.M."/>
            <person name="Rokhsar D.S."/>
        </authorList>
    </citation>
    <scope>NUCLEOTIDE SEQUENCE [LARGE SCALE GENOMIC DNA]</scope>
</reference>
<organism evidence="1">
    <name type="scientific">Amphimedon queenslandica</name>
    <name type="common">Sponge</name>
    <dbReference type="NCBI Taxonomy" id="400682"/>
    <lineage>
        <taxon>Eukaryota</taxon>
        <taxon>Metazoa</taxon>
        <taxon>Porifera</taxon>
        <taxon>Demospongiae</taxon>
        <taxon>Heteroscleromorpha</taxon>
        <taxon>Haplosclerida</taxon>
        <taxon>Niphatidae</taxon>
        <taxon>Amphimedon</taxon>
    </lineage>
</organism>
<dbReference type="InterPro" id="IPR043128">
    <property type="entry name" value="Rev_trsase/Diguanyl_cyclase"/>
</dbReference>
<dbReference type="SUPFAM" id="SSF56672">
    <property type="entry name" value="DNA/RNA polymerases"/>
    <property type="match status" value="1"/>
</dbReference>
<dbReference type="InParanoid" id="A0A1X7SWD3"/>
<dbReference type="KEGG" id="aqu:105315669"/>
<evidence type="ECO:0000313" key="1">
    <source>
        <dbReference type="EnsemblMetazoa" id="Aqu2.1.06461_001"/>
    </source>
</evidence>
<dbReference type="Proteomes" id="UP000007879">
    <property type="component" value="Unassembled WGS sequence"/>
</dbReference>
<dbReference type="PANTHER" id="PTHR33050">
    <property type="entry name" value="REVERSE TRANSCRIPTASE DOMAIN-CONTAINING PROTEIN"/>
    <property type="match status" value="1"/>
</dbReference>
<evidence type="ECO:0000313" key="2">
    <source>
        <dbReference type="Proteomes" id="UP000007879"/>
    </source>
</evidence>
<sequence>MGDQLFCNRALPFVLCSAPKLFTAVVDALAWAMHCEGIPDLIHYLDNFLWSPGSSSECCHALEVTVPLCEKLGLPVAPHKVVGPATSLIFLGIEINLVCQVIRLPVDKLARLKQALCKWGNKQAATKRQLQSLIGHLNHAAKVVKPGRPFLRGLINTMKIPQQQHHKVRLCRLPGEILCGGNVYSRPRTGCLSFCLGPSKALPFSNASGRWSCSAFIASLGEWFQLWWPRSWSEVSITPKELVLIVASLAV</sequence>
<dbReference type="EnsemblMetazoa" id="XM_011410389.1">
    <property type="protein sequence ID" value="XP_011408691.1"/>
    <property type="gene ID" value="LOC105315669"/>
</dbReference>
<dbReference type="InterPro" id="IPR043502">
    <property type="entry name" value="DNA/RNA_pol_sf"/>
</dbReference>
<dbReference type="PANTHER" id="PTHR33050:SF7">
    <property type="entry name" value="RIBONUCLEASE H"/>
    <property type="match status" value="1"/>
</dbReference>
<dbReference type="OrthoDB" id="6019648at2759"/>
<reference evidence="1" key="2">
    <citation type="submission" date="2017-05" db="UniProtKB">
        <authorList>
            <consortium name="EnsemblMetazoa"/>
        </authorList>
    </citation>
    <scope>IDENTIFICATION</scope>
</reference>